<name>A0A8J6IXJ4_9FIRM</name>
<accession>A0A8J6IXJ4</accession>
<dbReference type="AlphaFoldDB" id="A0A8J6IXJ4"/>
<evidence type="ECO:0000259" key="6">
    <source>
        <dbReference type="Pfam" id="PF02826"/>
    </source>
</evidence>
<dbReference type="InterPro" id="IPR050418">
    <property type="entry name" value="D-iso_2-hydroxyacid_DH_PdxB"/>
</dbReference>
<dbReference type="PANTHER" id="PTHR43761">
    <property type="entry name" value="D-ISOMER SPECIFIC 2-HYDROXYACID DEHYDROGENASE FAMILY PROTEIN (AFU_ORTHOLOGUE AFUA_1G13630)"/>
    <property type="match status" value="1"/>
</dbReference>
<comment type="caution">
    <text evidence="7">The sequence shown here is derived from an EMBL/GenBank/DDBJ whole genome shotgun (WGS) entry which is preliminary data.</text>
</comment>
<dbReference type="SUPFAM" id="SSF52283">
    <property type="entry name" value="Formate/glycerate dehydrogenase catalytic domain-like"/>
    <property type="match status" value="1"/>
</dbReference>
<evidence type="ECO:0000256" key="2">
    <source>
        <dbReference type="ARBA" id="ARBA00023002"/>
    </source>
</evidence>
<evidence type="ECO:0000256" key="4">
    <source>
        <dbReference type="RuleBase" id="RU003719"/>
    </source>
</evidence>
<organism evidence="7 8">
    <name type="scientific">Flintibacter hominis</name>
    <dbReference type="NCBI Taxonomy" id="2763048"/>
    <lineage>
        <taxon>Bacteria</taxon>
        <taxon>Bacillati</taxon>
        <taxon>Bacillota</taxon>
        <taxon>Clostridia</taxon>
        <taxon>Eubacteriales</taxon>
        <taxon>Flintibacter</taxon>
    </lineage>
</organism>
<dbReference type="Pfam" id="PF00389">
    <property type="entry name" value="2-Hacid_dh"/>
    <property type="match status" value="1"/>
</dbReference>
<dbReference type="PROSITE" id="PS00671">
    <property type="entry name" value="D_2_HYDROXYACID_DH_3"/>
    <property type="match status" value="1"/>
</dbReference>
<dbReference type="SUPFAM" id="SSF51735">
    <property type="entry name" value="NAD(P)-binding Rossmann-fold domains"/>
    <property type="match status" value="1"/>
</dbReference>
<comment type="similarity">
    <text evidence="1 4">Belongs to the D-isomer specific 2-hydroxyacid dehydrogenase family.</text>
</comment>
<dbReference type="InterPro" id="IPR029753">
    <property type="entry name" value="D-isomer_DH_CS"/>
</dbReference>
<dbReference type="PROSITE" id="PS00670">
    <property type="entry name" value="D_2_HYDROXYACID_DH_2"/>
    <property type="match status" value="1"/>
</dbReference>
<dbReference type="PANTHER" id="PTHR43761:SF1">
    <property type="entry name" value="D-ISOMER SPECIFIC 2-HYDROXYACID DEHYDROGENASE CATALYTIC DOMAIN-CONTAINING PROTEIN-RELATED"/>
    <property type="match status" value="1"/>
</dbReference>
<feature type="domain" description="D-isomer specific 2-hydroxyacid dehydrogenase NAD-binding" evidence="6">
    <location>
        <begin position="106"/>
        <end position="284"/>
    </location>
</feature>
<dbReference type="InterPro" id="IPR006140">
    <property type="entry name" value="D-isomer_DH_NAD-bd"/>
</dbReference>
<feature type="domain" description="D-isomer specific 2-hydroxyacid dehydrogenase catalytic" evidence="5">
    <location>
        <begin position="37"/>
        <end position="316"/>
    </location>
</feature>
<evidence type="ECO:0000256" key="1">
    <source>
        <dbReference type="ARBA" id="ARBA00005854"/>
    </source>
</evidence>
<dbReference type="PROSITE" id="PS00065">
    <property type="entry name" value="D_2_HYDROXYACID_DH_1"/>
    <property type="match status" value="1"/>
</dbReference>
<keyword evidence="8" id="KW-1185">Reference proteome</keyword>
<evidence type="ECO:0000313" key="8">
    <source>
        <dbReference type="Proteomes" id="UP000628736"/>
    </source>
</evidence>
<keyword evidence="3" id="KW-0520">NAD</keyword>
<dbReference type="CDD" id="cd12175">
    <property type="entry name" value="2-Hacid_dh_11"/>
    <property type="match status" value="1"/>
</dbReference>
<reference evidence="7" key="1">
    <citation type="submission" date="2020-08" db="EMBL/GenBank/DDBJ databases">
        <title>Genome public.</title>
        <authorList>
            <person name="Liu C."/>
            <person name="Sun Q."/>
        </authorList>
    </citation>
    <scope>NUCLEOTIDE SEQUENCE</scope>
    <source>
        <strain evidence="7">NSJ-23</strain>
    </source>
</reference>
<dbReference type="GO" id="GO:0016616">
    <property type="term" value="F:oxidoreductase activity, acting on the CH-OH group of donors, NAD or NADP as acceptor"/>
    <property type="evidence" value="ECO:0007669"/>
    <property type="project" value="InterPro"/>
</dbReference>
<gene>
    <name evidence="7" type="ORF">H8S11_05070</name>
</gene>
<dbReference type="Proteomes" id="UP000628736">
    <property type="component" value="Unassembled WGS sequence"/>
</dbReference>
<keyword evidence="2 4" id="KW-0560">Oxidoreductase</keyword>
<dbReference type="EMBL" id="JACOPO010000002">
    <property type="protein sequence ID" value="MBC5722185.1"/>
    <property type="molecule type" value="Genomic_DNA"/>
</dbReference>
<proteinExistence type="inferred from homology"/>
<dbReference type="InterPro" id="IPR006139">
    <property type="entry name" value="D-isomer_2_OHA_DH_cat_dom"/>
</dbReference>
<evidence type="ECO:0000256" key="3">
    <source>
        <dbReference type="ARBA" id="ARBA00023027"/>
    </source>
</evidence>
<dbReference type="GO" id="GO:0051287">
    <property type="term" value="F:NAD binding"/>
    <property type="evidence" value="ECO:0007669"/>
    <property type="project" value="InterPro"/>
</dbReference>
<evidence type="ECO:0000313" key="7">
    <source>
        <dbReference type="EMBL" id="MBC5722185.1"/>
    </source>
</evidence>
<dbReference type="FunFam" id="3.40.50.720:FF:000203">
    <property type="entry name" value="D-3-phosphoglycerate dehydrogenase (SerA)"/>
    <property type="match status" value="1"/>
</dbReference>
<evidence type="ECO:0000259" key="5">
    <source>
        <dbReference type="Pfam" id="PF00389"/>
    </source>
</evidence>
<dbReference type="InterPro" id="IPR029752">
    <property type="entry name" value="D-isomer_DH_CS1"/>
</dbReference>
<sequence length="320" mass="34894">MLKVVLAGQYPAGTYEKLRAMLPPEQFELRAVDKQQDYDAMTDAEIMILRIFKAPKEVIDRNPNLKMILRWGAGFDSVDIQTAGERGILVTNTPGANAGAVSELAVMLMLAVGRKLLCHTRSLERGEWSKNTYLNSSFCLNNKLVGVVGGGNIGRQVARKVQAFGAAVQYFDTYRLPAEMEEEFQMTYVSQDTLIETSDIITLHVPLLDSTRHMLGEKEMERMKDGTIIINTARGGLVDDVALAKAVRSGKLAGAGLDGVEREPLPAGDELLLEPNIIVTPHIGGGTADIGDVIIPMLAKDIRAFAEGGEPAHMVNRAYL</sequence>
<protein>
    <submittedName>
        <fullName evidence="7">3-phosphoglycerate dehydrogenase</fullName>
    </submittedName>
</protein>
<dbReference type="InterPro" id="IPR036291">
    <property type="entry name" value="NAD(P)-bd_dom_sf"/>
</dbReference>
<dbReference type="Pfam" id="PF02826">
    <property type="entry name" value="2-Hacid_dh_C"/>
    <property type="match status" value="1"/>
</dbReference>
<dbReference type="Gene3D" id="3.40.50.720">
    <property type="entry name" value="NAD(P)-binding Rossmann-like Domain"/>
    <property type="match status" value="2"/>
</dbReference>
<dbReference type="RefSeq" id="WP_186852418.1">
    <property type="nucleotide sequence ID" value="NZ_JACOPO010000002.1"/>
</dbReference>